<organism evidence="3 4">
    <name type="scientific">Skermanella aerolata</name>
    <dbReference type="NCBI Taxonomy" id="393310"/>
    <lineage>
        <taxon>Bacteria</taxon>
        <taxon>Pseudomonadati</taxon>
        <taxon>Pseudomonadota</taxon>
        <taxon>Alphaproteobacteria</taxon>
        <taxon>Rhodospirillales</taxon>
        <taxon>Azospirillaceae</taxon>
        <taxon>Skermanella</taxon>
    </lineage>
</organism>
<dbReference type="PRINTS" id="PR00080">
    <property type="entry name" value="SDRFAMILY"/>
</dbReference>
<dbReference type="CDD" id="cd05233">
    <property type="entry name" value="SDR_c"/>
    <property type="match status" value="1"/>
</dbReference>
<dbReference type="Proteomes" id="UP000321523">
    <property type="component" value="Unassembled WGS sequence"/>
</dbReference>
<dbReference type="Gene3D" id="3.40.50.720">
    <property type="entry name" value="NAD(P)-binding Rossmann-like Domain"/>
    <property type="match status" value="1"/>
</dbReference>
<keyword evidence="4" id="KW-1185">Reference proteome</keyword>
<accession>A0A512DJA8</accession>
<dbReference type="InterPro" id="IPR036291">
    <property type="entry name" value="NAD(P)-bd_dom_sf"/>
</dbReference>
<keyword evidence="2" id="KW-0560">Oxidoreductase</keyword>
<sequence length="263" mass="27083">MLRANPIDITRGMETMAGILIVTGGSRGIGAATVDLAAKAGWDVCVNYVRDREKAESVAAGARQQGVRAITVQGDMASEGDILRLFATVDDQLGTVTGLVNNAGITGPAGKLMDLTAETVSSVMTLNVVGPFLCAREAARRMAKSRGGPGGVIVNVSSRASALGSPNEFVHYAASKGAIDSFTIGLSKELAPEGIRVNAVNPGLIETEIHDASGIPGRLERLVGGVPQARTGKAEEVAQAIVWLLSEQSSYVAGAFIPVSGGR</sequence>
<dbReference type="FunFam" id="3.40.50.720:FF:000084">
    <property type="entry name" value="Short-chain dehydrogenase reductase"/>
    <property type="match status" value="1"/>
</dbReference>
<gene>
    <name evidence="3" type="ORF">SAE02_06630</name>
</gene>
<comment type="caution">
    <text evidence="3">The sequence shown here is derived from an EMBL/GenBank/DDBJ whole genome shotgun (WGS) entry which is preliminary data.</text>
</comment>
<proteinExistence type="inferred from homology"/>
<dbReference type="InterPro" id="IPR002347">
    <property type="entry name" value="SDR_fam"/>
</dbReference>
<evidence type="ECO:0000256" key="2">
    <source>
        <dbReference type="ARBA" id="ARBA00023002"/>
    </source>
</evidence>
<dbReference type="Pfam" id="PF13561">
    <property type="entry name" value="adh_short_C2"/>
    <property type="match status" value="1"/>
</dbReference>
<dbReference type="PANTHER" id="PTHR43639:SF1">
    <property type="entry name" value="SHORT-CHAIN DEHYDROGENASE_REDUCTASE FAMILY PROTEIN"/>
    <property type="match status" value="1"/>
</dbReference>
<name>A0A512DJA8_9PROT</name>
<dbReference type="GO" id="GO:0016491">
    <property type="term" value="F:oxidoreductase activity"/>
    <property type="evidence" value="ECO:0007669"/>
    <property type="project" value="UniProtKB-KW"/>
</dbReference>
<evidence type="ECO:0000313" key="4">
    <source>
        <dbReference type="Proteomes" id="UP000321523"/>
    </source>
</evidence>
<dbReference type="PRINTS" id="PR00081">
    <property type="entry name" value="GDHRDH"/>
</dbReference>
<dbReference type="PANTHER" id="PTHR43639">
    <property type="entry name" value="OXIDOREDUCTASE, SHORT-CHAIN DEHYDROGENASE/REDUCTASE FAMILY (AFU_ORTHOLOGUE AFUA_5G02870)"/>
    <property type="match status" value="1"/>
</dbReference>
<dbReference type="SUPFAM" id="SSF51735">
    <property type="entry name" value="NAD(P)-binding Rossmann-fold domains"/>
    <property type="match status" value="1"/>
</dbReference>
<reference evidence="3 4" key="1">
    <citation type="submission" date="2019-07" db="EMBL/GenBank/DDBJ databases">
        <title>Whole genome shotgun sequence of Skermanella aerolata NBRC 106429.</title>
        <authorList>
            <person name="Hosoyama A."/>
            <person name="Uohara A."/>
            <person name="Ohji S."/>
            <person name="Ichikawa N."/>
        </authorList>
    </citation>
    <scope>NUCLEOTIDE SEQUENCE [LARGE SCALE GENOMIC DNA]</scope>
    <source>
        <strain evidence="3 4">NBRC 106429</strain>
    </source>
</reference>
<dbReference type="EMBL" id="BJYZ01000002">
    <property type="protein sequence ID" value="GEO36515.1"/>
    <property type="molecule type" value="Genomic_DNA"/>
</dbReference>
<comment type="similarity">
    <text evidence="1">Belongs to the short-chain dehydrogenases/reductases (SDR) family.</text>
</comment>
<evidence type="ECO:0000256" key="1">
    <source>
        <dbReference type="ARBA" id="ARBA00006484"/>
    </source>
</evidence>
<dbReference type="AlphaFoldDB" id="A0A512DJA8"/>
<protein>
    <submittedName>
        <fullName evidence="3">Short-chain dehydrogenase</fullName>
    </submittedName>
</protein>
<evidence type="ECO:0000313" key="3">
    <source>
        <dbReference type="EMBL" id="GEO36515.1"/>
    </source>
</evidence>